<comment type="caution">
    <text evidence="7">The sequence shown here is derived from an EMBL/GenBank/DDBJ whole genome shotgun (WGS) entry which is preliminary data.</text>
</comment>
<feature type="domain" description="Helicase C-terminal" evidence="6">
    <location>
        <begin position="593"/>
        <end position="737"/>
    </location>
</feature>
<dbReference type="InterPro" id="IPR001650">
    <property type="entry name" value="Helicase_C-like"/>
</dbReference>
<dbReference type="InterPro" id="IPR027417">
    <property type="entry name" value="P-loop_NTPase"/>
</dbReference>
<evidence type="ECO:0000256" key="4">
    <source>
        <dbReference type="ARBA" id="ARBA00022840"/>
    </source>
</evidence>
<proteinExistence type="predicted"/>
<keyword evidence="3" id="KW-0347">Helicase</keyword>
<keyword evidence="4" id="KW-0067">ATP-binding</keyword>
<dbReference type="InterPro" id="IPR014001">
    <property type="entry name" value="Helicase_ATP-bd"/>
</dbReference>
<dbReference type="RefSeq" id="WP_307489903.1">
    <property type="nucleotide sequence ID" value="NZ_JAUSVB010000001.1"/>
</dbReference>
<evidence type="ECO:0000256" key="3">
    <source>
        <dbReference type="ARBA" id="ARBA00022806"/>
    </source>
</evidence>
<dbReference type="PROSITE" id="PS51194">
    <property type="entry name" value="HELICASE_CTER"/>
    <property type="match status" value="1"/>
</dbReference>
<keyword evidence="2" id="KW-0378">Hydrolase</keyword>
<dbReference type="Pfam" id="PF04851">
    <property type="entry name" value="ResIII"/>
    <property type="match status" value="1"/>
</dbReference>
<dbReference type="PANTHER" id="PTHR11274">
    <property type="entry name" value="RAD25/XP-B DNA REPAIR HELICASE"/>
    <property type="match status" value="1"/>
</dbReference>
<dbReference type="InterPro" id="IPR050615">
    <property type="entry name" value="ATP-dep_DNA_Helicase"/>
</dbReference>
<keyword evidence="8" id="KW-1185">Reference proteome</keyword>
<feature type="domain" description="Helicase ATP-binding" evidence="5">
    <location>
        <begin position="340"/>
        <end position="490"/>
    </location>
</feature>
<name>A0ABU0EBF8_9CELL</name>
<dbReference type="InterPro" id="IPR006935">
    <property type="entry name" value="Helicase/UvrB_N"/>
</dbReference>
<evidence type="ECO:0000256" key="1">
    <source>
        <dbReference type="ARBA" id="ARBA00022741"/>
    </source>
</evidence>
<gene>
    <name evidence="7" type="ORF">J2X26_000725</name>
</gene>
<protein>
    <submittedName>
        <fullName evidence="7">RNA polymerase primary sigma factor</fullName>
    </submittedName>
</protein>
<dbReference type="PANTHER" id="PTHR11274:SF0">
    <property type="entry name" value="GENERAL TRANSCRIPTION AND DNA REPAIR FACTOR IIH HELICASE SUBUNIT XPB"/>
    <property type="match status" value="1"/>
</dbReference>
<dbReference type="SMART" id="SM00490">
    <property type="entry name" value="HELICc"/>
    <property type="match status" value="1"/>
</dbReference>
<dbReference type="Gene3D" id="3.40.50.300">
    <property type="entry name" value="P-loop containing nucleotide triphosphate hydrolases"/>
    <property type="match status" value="2"/>
</dbReference>
<sequence>MSTPSDVLHAALCARPLQTASELTLSVADAGQDALTTAEIEQLLLGDPRLRPDSSTPPRWRALGAGHAATLLNLPTPRRQVPQVIAPAASFGDRAGPAVGALPDGRGGILPAAAFAGRPSARMREDAPTPPMPVRVPVSARLTAVPKPVEAPVQRTFVPTFMPTAEPAFVPTFAPAAEPAFIPTAEPTVDATVGPAVAPAVNANSVPTVETTSAPTVEATFLPTAEPTVEATFAPTAEPTVEATFAPIVEPTVTPERVPTTAPAPVTNPTTRVAEPLPVRVEPEDRAAAAPFATAPATPAGGPFRALAAPPAVDRGPLPPGGEVRYVGPQLRRWQKDVLDAWLAEDRRGIVEAVSAQGRGIVGVLAAWDALTRGEKVLVLVPTSDLLEQWFSTLELHLPGLSIGRRDITTAYTFDECDVLVSLVSAAFGHQLLEDGRAGLVIADEVHKYGSARPAATLRAEFGARLGLTSSMERQDPGADEVLRPYFGAVLDGCDLRRGRKDGALAPFRLAFVAVDLDAQERAEYDALSAQISELTDRLSGHGCTPDRFVEDVIRLQGGLRENARAAADASAYLRAVSTRRDLLATSSAKTGALATLAPTLARSTHALVFTHTKDGADAAAAGLRAAGVSAAWLHNGLEPEIRRNTLRDLRSGRLTVVTAPKVLDEGLDLPTVDAVVMLAASRSYRQLVQRVGAVLHLTEADRLPVVLVVHARGTVDTDDGLVADLAAVATEVRSFDVGTSGAAIAAWFLGA</sequence>
<accession>A0ABU0EBF8</accession>
<dbReference type="Pfam" id="PF00271">
    <property type="entry name" value="Helicase_C"/>
    <property type="match status" value="1"/>
</dbReference>
<evidence type="ECO:0000313" key="7">
    <source>
        <dbReference type="EMBL" id="MDQ0372428.1"/>
    </source>
</evidence>
<dbReference type="Proteomes" id="UP001239626">
    <property type="component" value="Unassembled WGS sequence"/>
</dbReference>
<dbReference type="EMBL" id="JAUSVB010000001">
    <property type="protein sequence ID" value="MDQ0372428.1"/>
    <property type="molecule type" value="Genomic_DNA"/>
</dbReference>
<evidence type="ECO:0000256" key="2">
    <source>
        <dbReference type="ARBA" id="ARBA00022801"/>
    </source>
</evidence>
<evidence type="ECO:0000259" key="5">
    <source>
        <dbReference type="PROSITE" id="PS51192"/>
    </source>
</evidence>
<evidence type="ECO:0000313" key="8">
    <source>
        <dbReference type="Proteomes" id="UP001239626"/>
    </source>
</evidence>
<organism evidence="7 8">
    <name type="scientific">Cellulomonas humilata</name>
    <dbReference type="NCBI Taxonomy" id="144055"/>
    <lineage>
        <taxon>Bacteria</taxon>
        <taxon>Bacillati</taxon>
        <taxon>Actinomycetota</taxon>
        <taxon>Actinomycetes</taxon>
        <taxon>Micrococcales</taxon>
        <taxon>Cellulomonadaceae</taxon>
        <taxon>Cellulomonas</taxon>
    </lineage>
</organism>
<dbReference type="SUPFAM" id="SSF52540">
    <property type="entry name" value="P-loop containing nucleoside triphosphate hydrolases"/>
    <property type="match status" value="1"/>
</dbReference>
<dbReference type="PROSITE" id="PS51192">
    <property type="entry name" value="HELICASE_ATP_BIND_1"/>
    <property type="match status" value="1"/>
</dbReference>
<reference evidence="7 8" key="1">
    <citation type="submission" date="2023-07" db="EMBL/GenBank/DDBJ databases">
        <title>Sorghum-associated microbial communities from plants grown in Nebraska, USA.</title>
        <authorList>
            <person name="Schachtman D."/>
        </authorList>
    </citation>
    <scope>NUCLEOTIDE SEQUENCE [LARGE SCALE GENOMIC DNA]</scope>
    <source>
        <strain evidence="7 8">BE332</strain>
    </source>
</reference>
<evidence type="ECO:0000259" key="6">
    <source>
        <dbReference type="PROSITE" id="PS51194"/>
    </source>
</evidence>
<keyword evidence="1" id="KW-0547">Nucleotide-binding</keyword>